<name>C0PK70_MAIZE</name>
<dbReference type="EMBL" id="BT068689">
    <property type="protein sequence ID" value="ACN35586.1"/>
    <property type="molecule type" value="mRNA"/>
</dbReference>
<accession>C0PK70</accession>
<dbReference type="AlphaFoldDB" id="C0PK70"/>
<proteinExistence type="evidence at transcript level"/>
<protein>
    <submittedName>
        <fullName evidence="1">Uncharacterized protein</fullName>
    </submittedName>
</protein>
<evidence type="ECO:0000313" key="1">
    <source>
        <dbReference type="EMBL" id="ACN35586.1"/>
    </source>
</evidence>
<organism evidence="1">
    <name type="scientific">Zea mays</name>
    <name type="common">Maize</name>
    <dbReference type="NCBI Taxonomy" id="4577"/>
    <lineage>
        <taxon>Eukaryota</taxon>
        <taxon>Viridiplantae</taxon>
        <taxon>Streptophyta</taxon>
        <taxon>Embryophyta</taxon>
        <taxon>Tracheophyta</taxon>
        <taxon>Spermatophyta</taxon>
        <taxon>Magnoliopsida</taxon>
        <taxon>Liliopsida</taxon>
        <taxon>Poales</taxon>
        <taxon>Poaceae</taxon>
        <taxon>PACMAD clade</taxon>
        <taxon>Panicoideae</taxon>
        <taxon>Andropogonodae</taxon>
        <taxon>Andropogoneae</taxon>
        <taxon>Tripsacinae</taxon>
        <taxon>Zea</taxon>
    </lineage>
</organism>
<reference evidence="1" key="1">
    <citation type="journal article" date="2009" name="PLoS Genet.">
        <title>Sequencing, mapping, and analysis of 27,455 maize full-length cDNAs.</title>
        <authorList>
            <person name="Soderlund C."/>
            <person name="Descour A."/>
            <person name="Kudrna D."/>
            <person name="Bomhoff M."/>
            <person name="Boyd L."/>
            <person name="Currie J."/>
            <person name="Angelova A."/>
            <person name="Collura K."/>
            <person name="Wissotski M."/>
            <person name="Ashley E."/>
            <person name="Morrow D."/>
            <person name="Fernandes J."/>
            <person name="Walbot V."/>
            <person name="Yu Y."/>
        </authorList>
    </citation>
    <scope>NUCLEOTIDE SEQUENCE</scope>
    <source>
        <strain evidence="1">B73</strain>
    </source>
</reference>
<sequence length="66" mass="7239">MCTHPCFTTKHQVVHIATTAQEKTKSWKETSRSFKTTTNSRCGLAATPSQLPVKALSLLCFASTLI</sequence>